<proteinExistence type="predicted"/>
<gene>
    <name evidence="2" type="ORF">MGAL_10B083529</name>
</gene>
<evidence type="ECO:0000256" key="1">
    <source>
        <dbReference type="PROSITE-ProRule" id="PRU00339"/>
    </source>
</evidence>
<accession>A0A8B6FLN7</accession>
<feature type="repeat" description="TPR" evidence="1">
    <location>
        <begin position="201"/>
        <end position="234"/>
    </location>
</feature>
<evidence type="ECO:0000313" key="3">
    <source>
        <dbReference type="Proteomes" id="UP000596742"/>
    </source>
</evidence>
<comment type="caution">
    <text evidence="2">The sequence shown here is derived from an EMBL/GenBank/DDBJ whole genome shotgun (WGS) entry which is preliminary data.</text>
</comment>
<evidence type="ECO:0000313" key="2">
    <source>
        <dbReference type="EMBL" id="VDI49874.1"/>
    </source>
</evidence>
<keyword evidence="1" id="KW-0802">TPR repeat</keyword>
<dbReference type="InterPro" id="IPR019734">
    <property type="entry name" value="TPR_rpt"/>
</dbReference>
<protein>
    <submittedName>
        <fullName evidence="2">Uncharacterized protein</fullName>
    </submittedName>
</protein>
<sequence>MFKGKINESNNTILLRVLGGIQSGGIDGLIMNLFPTDNRSLLVTSSESSSTMLDFLFYRIDAIQARETEISISYKKLAFIESLIKSESSTFIVDVCKYYYAQNSQIIAQLLPPPNTKGSNYIIHKCYQRHLQDGTKTGAVSEERQLEVKDQVLFIPPTVMSHCLRFLCFHHLGDILNRQQSLRDLYLTVKDTYLVPKCELSNSITIVGVCFEMSGAKDKAYQCYEEALKVDDHKTCRSAKIRKSKLDGNYCGLG</sequence>
<keyword evidence="3" id="KW-1185">Reference proteome</keyword>
<dbReference type="PROSITE" id="PS50005">
    <property type="entry name" value="TPR"/>
    <property type="match status" value="1"/>
</dbReference>
<dbReference type="Proteomes" id="UP000596742">
    <property type="component" value="Unassembled WGS sequence"/>
</dbReference>
<organism evidence="2 3">
    <name type="scientific">Mytilus galloprovincialis</name>
    <name type="common">Mediterranean mussel</name>
    <dbReference type="NCBI Taxonomy" id="29158"/>
    <lineage>
        <taxon>Eukaryota</taxon>
        <taxon>Metazoa</taxon>
        <taxon>Spiralia</taxon>
        <taxon>Lophotrochozoa</taxon>
        <taxon>Mollusca</taxon>
        <taxon>Bivalvia</taxon>
        <taxon>Autobranchia</taxon>
        <taxon>Pteriomorphia</taxon>
        <taxon>Mytilida</taxon>
        <taxon>Mytiloidea</taxon>
        <taxon>Mytilidae</taxon>
        <taxon>Mytilinae</taxon>
        <taxon>Mytilus</taxon>
    </lineage>
</organism>
<dbReference type="OrthoDB" id="6113613at2759"/>
<reference evidence="2" key="1">
    <citation type="submission" date="2018-11" db="EMBL/GenBank/DDBJ databases">
        <authorList>
            <person name="Alioto T."/>
            <person name="Alioto T."/>
        </authorList>
    </citation>
    <scope>NUCLEOTIDE SEQUENCE</scope>
</reference>
<dbReference type="EMBL" id="UYJE01006879">
    <property type="protein sequence ID" value="VDI49874.1"/>
    <property type="molecule type" value="Genomic_DNA"/>
</dbReference>
<dbReference type="AlphaFoldDB" id="A0A8B6FLN7"/>
<name>A0A8B6FLN7_MYTGA</name>